<evidence type="ECO:0000256" key="5">
    <source>
        <dbReference type="ARBA" id="ARBA00016895"/>
    </source>
</evidence>
<dbReference type="STRING" id="1357400.HMPREF2086_00052"/>
<keyword evidence="14 17" id="KW-0676">Redox-active center</keyword>
<keyword evidence="6 17" id="KW-0004">4Fe-4S</keyword>
<dbReference type="AlphaFoldDB" id="V8CBH4"/>
<dbReference type="eggNOG" id="COG1636">
    <property type="taxonomic scope" value="Bacteria"/>
</dbReference>
<evidence type="ECO:0000313" key="19">
    <source>
        <dbReference type="Proteomes" id="UP000018731"/>
    </source>
</evidence>
<evidence type="ECO:0000256" key="6">
    <source>
        <dbReference type="ARBA" id="ARBA00022485"/>
    </source>
</evidence>
<dbReference type="PATRIC" id="fig|1357400.3.peg.76"/>
<evidence type="ECO:0000256" key="4">
    <source>
        <dbReference type="ARBA" id="ARBA00012622"/>
    </source>
</evidence>
<evidence type="ECO:0000256" key="1">
    <source>
        <dbReference type="ARBA" id="ARBA00002268"/>
    </source>
</evidence>
<evidence type="ECO:0000256" key="10">
    <source>
        <dbReference type="ARBA" id="ARBA00023002"/>
    </source>
</evidence>
<evidence type="ECO:0000256" key="17">
    <source>
        <dbReference type="HAMAP-Rule" id="MF_02089"/>
    </source>
</evidence>
<keyword evidence="12 17" id="KW-0411">Iron-sulfur</keyword>
<sequence>MLVHICCSVDSHYFLSELQKAYPSENLIGFFYNPNIHPKSEHDLRLQDVRRSCEMLGVRLIEGRYDTDEWLNGVRGLEEAPEKGERCVKCFDIRLERSAEVASEIGEVRFTSTLLASPMKEQEVLYEQGDIIAKAHKLDFVKINVRANGGVNKQNALAKKDNLYRQNYCGCKYALEKQRDKQGRYSLEMMSDIGSRALPASIEERSEVFAKRDALEKAGKKYILTQRKKRIYRVLSHILSLNEMAMPNYVLAHSESKRIKMELPTWVEISVNACSSPFLRESLGVDSKADFTHSKDNPSLYSAKITIGISQRDDTVFLPLKSLNEILCDKQTSKNNHSNEYKASYKCGVRYDSVRELIYAPICYEEELYLRTLLCGYESINPIIIIDDEVAKDLAESQNLSNNTKSISNPLAVNIESFFQDERVFEVIEIV</sequence>
<accession>V8CBH4</accession>
<evidence type="ECO:0000256" key="15">
    <source>
        <dbReference type="ARBA" id="ARBA00031446"/>
    </source>
</evidence>
<keyword evidence="10 17" id="KW-0560">Oxidoreductase</keyword>
<dbReference type="GO" id="GO:0008616">
    <property type="term" value="P:tRNA queuosine(34) biosynthetic process"/>
    <property type="evidence" value="ECO:0007669"/>
    <property type="project" value="UniProtKB-UniRule"/>
</dbReference>
<comment type="catalytic activity">
    <reaction evidence="16 17">
        <text>epoxyqueuosine(34) in tRNA + AH2 = queuosine(34) in tRNA + A + H2O</text>
        <dbReference type="Rhea" id="RHEA:32159"/>
        <dbReference type="Rhea" id="RHEA-COMP:18571"/>
        <dbReference type="Rhea" id="RHEA-COMP:18582"/>
        <dbReference type="ChEBI" id="CHEBI:13193"/>
        <dbReference type="ChEBI" id="CHEBI:15377"/>
        <dbReference type="ChEBI" id="CHEBI:17499"/>
        <dbReference type="ChEBI" id="CHEBI:194431"/>
        <dbReference type="ChEBI" id="CHEBI:194443"/>
        <dbReference type="EC" id="1.17.99.6"/>
    </reaction>
</comment>
<dbReference type="Proteomes" id="UP000018731">
    <property type="component" value="Unassembled WGS sequence"/>
</dbReference>
<evidence type="ECO:0000256" key="12">
    <source>
        <dbReference type="ARBA" id="ARBA00023014"/>
    </source>
</evidence>
<dbReference type="EMBL" id="AZJI01000001">
    <property type="protein sequence ID" value="ETD24719.1"/>
    <property type="molecule type" value="Genomic_DNA"/>
</dbReference>
<keyword evidence="13 17" id="KW-1015">Disulfide bond</keyword>
<keyword evidence="7 17" id="KW-0819">tRNA processing</keyword>
<organism evidence="18 19">
    <name type="scientific">Helicobacter macacae MIT 99-5501</name>
    <dbReference type="NCBI Taxonomy" id="1357400"/>
    <lineage>
        <taxon>Bacteria</taxon>
        <taxon>Pseudomonadati</taxon>
        <taxon>Campylobacterota</taxon>
        <taxon>Epsilonproteobacteria</taxon>
        <taxon>Campylobacterales</taxon>
        <taxon>Helicobacteraceae</taxon>
        <taxon>Helicobacter</taxon>
    </lineage>
</organism>
<evidence type="ECO:0000256" key="7">
    <source>
        <dbReference type="ARBA" id="ARBA00022694"/>
    </source>
</evidence>
<keyword evidence="19" id="KW-1185">Reference proteome</keyword>
<evidence type="ECO:0000256" key="13">
    <source>
        <dbReference type="ARBA" id="ARBA00023157"/>
    </source>
</evidence>
<evidence type="ECO:0000256" key="3">
    <source>
        <dbReference type="ARBA" id="ARBA00008207"/>
    </source>
</evidence>
<evidence type="ECO:0000256" key="8">
    <source>
        <dbReference type="ARBA" id="ARBA00022723"/>
    </source>
</evidence>
<feature type="disulfide bond" description="Redox-active" evidence="17">
    <location>
        <begin position="169"/>
        <end position="171"/>
    </location>
</feature>
<dbReference type="PANTHER" id="PTHR36701">
    <property type="entry name" value="EPOXYQUEUOSINE REDUCTASE QUEH"/>
    <property type="match status" value="1"/>
</dbReference>
<feature type="binding site" evidence="17">
    <location>
        <position position="7"/>
    </location>
    <ligand>
        <name>[4Fe-4S] cluster</name>
        <dbReference type="ChEBI" id="CHEBI:49883"/>
    </ligand>
</feature>
<name>V8CBH4_9HELI</name>
<evidence type="ECO:0000256" key="9">
    <source>
        <dbReference type="ARBA" id="ARBA00022785"/>
    </source>
</evidence>
<dbReference type="GO" id="GO:0051539">
    <property type="term" value="F:4 iron, 4 sulfur cluster binding"/>
    <property type="evidence" value="ECO:0007669"/>
    <property type="project" value="UniProtKB-UniRule"/>
</dbReference>
<protein>
    <recommendedName>
        <fullName evidence="5 17">Epoxyqueuosine reductase QueH</fullName>
        <ecNumber evidence="4 17">1.17.99.6</ecNumber>
    </recommendedName>
    <alternativeName>
        <fullName evidence="15 17">Queuosine biosynthesis protein QueH</fullName>
    </alternativeName>
</protein>
<comment type="caution">
    <text evidence="18">The sequence shown here is derived from an EMBL/GenBank/DDBJ whole genome shotgun (WGS) entry which is preliminary data.</text>
</comment>
<dbReference type="RefSeq" id="WP_023926721.1">
    <property type="nucleotide sequence ID" value="NZ_KI669454.1"/>
</dbReference>
<keyword evidence="11 17" id="KW-0408">Iron</keyword>
<feature type="binding site" evidence="17">
    <location>
        <position position="6"/>
    </location>
    <ligand>
        <name>[4Fe-4S] cluster</name>
        <dbReference type="ChEBI" id="CHEBI:49883"/>
    </ligand>
</feature>
<dbReference type="UniPathway" id="UPA00392"/>
<gene>
    <name evidence="17" type="primary">queH</name>
    <name evidence="18" type="ORF">HMPREF2086_00052</name>
</gene>
<dbReference type="HAMAP" id="MF_02089">
    <property type="entry name" value="QueH"/>
    <property type="match status" value="1"/>
</dbReference>
<comment type="function">
    <text evidence="1 17">Catalyzes the conversion of epoxyqueuosine (oQ) to queuosine (Q), which is a hypermodified base found in the wobble positions of tRNA(Asp), tRNA(Asn), tRNA(His) and tRNA(Tyr).</text>
</comment>
<dbReference type="Pfam" id="PF02677">
    <property type="entry name" value="QueH"/>
    <property type="match status" value="1"/>
</dbReference>
<evidence type="ECO:0000313" key="18">
    <source>
        <dbReference type="EMBL" id="ETD24719.1"/>
    </source>
</evidence>
<dbReference type="EC" id="1.17.99.6" evidence="4 17"/>
<feature type="binding site" evidence="17">
    <location>
        <position position="90"/>
    </location>
    <ligand>
        <name>[4Fe-4S] cluster</name>
        <dbReference type="ChEBI" id="CHEBI:49883"/>
    </ligand>
</feature>
<keyword evidence="8 17" id="KW-0479">Metal-binding</keyword>
<dbReference type="InterPro" id="IPR003828">
    <property type="entry name" value="QueH"/>
</dbReference>
<evidence type="ECO:0000256" key="2">
    <source>
        <dbReference type="ARBA" id="ARBA00004691"/>
    </source>
</evidence>
<dbReference type="HOGENOM" id="CLU_056003_0_0_7"/>
<evidence type="ECO:0000256" key="14">
    <source>
        <dbReference type="ARBA" id="ARBA00023284"/>
    </source>
</evidence>
<evidence type="ECO:0000256" key="11">
    <source>
        <dbReference type="ARBA" id="ARBA00023004"/>
    </source>
</evidence>
<comment type="pathway">
    <text evidence="2 17">tRNA modification; tRNA-queuosine biosynthesis.</text>
</comment>
<dbReference type="GO" id="GO:0046872">
    <property type="term" value="F:metal ion binding"/>
    <property type="evidence" value="ECO:0007669"/>
    <property type="project" value="UniProtKB-KW"/>
</dbReference>
<proteinExistence type="inferred from homology"/>
<feature type="binding site" evidence="17">
    <location>
        <position position="87"/>
    </location>
    <ligand>
        <name>[4Fe-4S] cluster</name>
        <dbReference type="ChEBI" id="CHEBI:49883"/>
    </ligand>
</feature>
<comment type="similarity">
    <text evidence="3 17">Belongs to the QueH family.</text>
</comment>
<reference evidence="18 19" key="1">
    <citation type="journal article" date="2014" name="Genome Announc.">
        <title>Draft genome sequences of six enterohepatic helicobacter species isolated from humans and one from rhesus macaques.</title>
        <authorList>
            <person name="Shen Z."/>
            <person name="Sheh A."/>
            <person name="Young S.K."/>
            <person name="Abouelliel A."/>
            <person name="Ward D.V."/>
            <person name="Earl A.M."/>
            <person name="Fox J.G."/>
        </authorList>
    </citation>
    <scope>NUCLEOTIDE SEQUENCE [LARGE SCALE GENOMIC DNA]</scope>
    <source>
        <strain evidence="18 19">MIT 99-5501</strain>
    </source>
</reference>
<dbReference type="OrthoDB" id="9801033at2"/>
<dbReference type="PANTHER" id="PTHR36701:SF1">
    <property type="entry name" value="EPOXYQUEUOSINE REDUCTASE QUEH"/>
    <property type="match status" value="1"/>
</dbReference>
<dbReference type="GO" id="GO:0052693">
    <property type="term" value="F:epoxyqueuosine reductase activity"/>
    <property type="evidence" value="ECO:0007669"/>
    <property type="project" value="UniProtKB-UniRule"/>
</dbReference>
<keyword evidence="9 17" id="KW-0671">Queuosine biosynthesis</keyword>
<dbReference type="SUPFAM" id="SSF52402">
    <property type="entry name" value="Adenine nucleotide alpha hydrolases-like"/>
    <property type="match status" value="1"/>
</dbReference>
<evidence type="ECO:0000256" key="16">
    <source>
        <dbReference type="ARBA" id="ARBA00047415"/>
    </source>
</evidence>